<dbReference type="Pfam" id="PF07336">
    <property type="entry name" value="ABATE"/>
    <property type="match status" value="1"/>
</dbReference>
<organism evidence="3 4">
    <name type="scientific">Streptomyces cacaoi</name>
    <dbReference type="NCBI Taxonomy" id="1898"/>
    <lineage>
        <taxon>Bacteria</taxon>
        <taxon>Bacillati</taxon>
        <taxon>Actinomycetota</taxon>
        <taxon>Actinomycetes</taxon>
        <taxon>Kitasatosporales</taxon>
        <taxon>Streptomycetaceae</taxon>
        <taxon>Streptomyces</taxon>
    </lineage>
</organism>
<dbReference type="PANTHER" id="PTHR35525">
    <property type="entry name" value="BLL6575 PROTEIN"/>
    <property type="match status" value="1"/>
</dbReference>
<dbReference type="RefSeq" id="WP_371863981.1">
    <property type="nucleotide sequence ID" value="NZ_BJMM01000030.1"/>
</dbReference>
<dbReference type="Gene3D" id="1.10.3300.10">
    <property type="entry name" value="Jann2411-like domain"/>
    <property type="match status" value="1"/>
</dbReference>
<dbReference type="InterPro" id="IPR021005">
    <property type="entry name" value="Znf_CGNR"/>
</dbReference>
<evidence type="ECO:0000259" key="2">
    <source>
        <dbReference type="Pfam" id="PF11706"/>
    </source>
</evidence>
<reference evidence="3 4" key="1">
    <citation type="submission" date="2019-06" db="EMBL/GenBank/DDBJ databases">
        <title>Whole genome shotgun sequence of Streptomyces cacaoi subsp. cacaoi NBRC 12748.</title>
        <authorList>
            <person name="Hosoyama A."/>
            <person name="Uohara A."/>
            <person name="Ohji S."/>
            <person name="Ichikawa N."/>
        </authorList>
    </citation>
    <scope>NUCLEOTIDE SEQUENCE [LARGE SCALE GENOMIC DNA]</scope>
    <source>
        <strain evidence="3 4">NBRC 12748</strain>
    </source>
</reference>
<sequence length="297" mass="29990">MDDGEALGGAGDAARGRAPDDGGGGASGSGPSGSGASGSGASGSGKGASDGKGMSGSRGGGGRAGKGSGTGAGSRGGNSRGSGGSGSRKVVHGGFRPGERLIELANAVREDPELSRDGLAALLSRHGETEHDLAELSTAEADELRSAVAELSRRVLSEADPDRAAEALNALLERCGARPRLSRHDGHAWHLHVDRGDDASWADWFTATGALALAQLLSEQGRTAWGECAAEGCRTLFLDTGPGARRRYCSTTCASRTRVAAHRLRRRAQGTENPTAPRGEGAAAQADERADDRATGG</sequence>
<dbReference type="Proteomes" id="UP000319210">
    <property type="component" value="Unassembled WGS sequence"/>
</dbReference>
<dbReference type="PANTHER" id="PTHR35525:SF3">
    <property type="entry name" value="BLL6575 PROTEIN"/>
    <property type="match status" value="1"/>
</dbReference>
<gene>
    <name evidence="3" type="ORF">SCA03_49100</name>
</gene>
<feature type="region of interest" description="Disordered" evidence="1">
    <location>
        <begin position="261"/>
        <end position="297"/>
    </location>
</feature>
<evidence type="ECO:0000256" key="1">
    <source>
        <dbReference type="SAM" id="MobiDB-lite"/>
    </source>
</evidence>
<feature type="compositionally biased region" description="Basic and acidic residues" evidence="1">
    <location>
        <begin position="286"/>
        <end position="297"/>
    </location>
</feature>
<evidence type="ECO:0000313" key="4">
    <source>
        <dbReference type="Proteomes" id="UP000319210"/>
    </source>
</evidence>
<evidence type="ECO:0000313" key="3">
    <source>
        <dbReference type="EMBL" id="GEB52359.1"/>
    </source>
</evidence>
<name>A0A4Y3R4X6_STRCI</name>
<proteinExistence type="predicted"/>
<keyword evidence="4" id="KW-1185">Reference proteome</keyword>
<feature type="region of interest" description="Disordered" evidence="1">
    <location>
        <begin position="1"/>
        <end position="94"/>
    </location>
</feature>
<dbReference type="AlphaFoldDB" id="A0A4Y3R4X6"/>
<dbReference type="EMBL" id="BJMM01000030">
    <property type="protein sequence ID" value="GEB52359.1"/>
    <property type="molecule type" value="Genomic_DNA"/>
</dbReference>
<feature type="compositionally biased region" description="Gly residues" evidence="1">
    <location>
        <begin position="1"/>
        <end position="11"/>
    </location>
</feature>
<protein>
    <recommendedName>
        <fullName evidence="2">Zinc finger CGNR domain-containing protein</fullName>
    </recommendedName>
</protein>
<accession>A0A4Y3R4X6</accession>
<dbReference type="InterPro" id="IPR023286">
    <property type="entry name" value="ABATE_dom_sf"/>
</dbReference>
<dbReference type="SUPFAM" id="SSF160904">
    <property type="entry name" value="Jann2411-like"/>
    <property type="match status" value="1"/>
</dbReference>
<feature type="domain" description="Zinc finger CGNR" evidence="2">
    <location>
        <begin position="226"/>
        <end position="266"/>
    </location>
</feature>
<feature type="compositionally biased region" description="Gly residues" evidence="1">
    <location>
        <begin position="21"/>
        <end position="86"/>
    </location>
</feature>
<comment type="caution">
    <text evidence="3">The sequence shown here is derived from an EMBL/GenBank/DDBJ whole genome shotgun (WGS) entry which is preliminary data.</text>
</comment>
<dbReference type="InterPro" id="IPR010852">
    <property type="entry name" value="ABATE"/>
</dbReference>
<dbReference type="Pfam" id="PF11706">
    <property type="entry name" value="zf-CGNR"/>
    <property type="match status" value="1"/>
</dbReference>